<evidence type="ECO:0000256" key="1">
    <source>
        <dbReference type="SAM" id="MobiDB-lite"/>
    </source>
</evidence>
<sequence>MEHYTFSIGHLGNLTDIDLQSKPTECYVYKGMDVTMEQCYDDQRKPIAVKWYKEGDKRTELDVSNEQYSGGVPDNPSLTVRNSKIEDAGIYVCFMIYDNEKTKTSPFKLKIIPQVKIYKAILKHRADKTFIRPAICDTIDTQLQENNIVVISGREGTGKSRICLELASCYEKHDYMIMKVDLSENYTIYTDIADALLIIDDEKYSQDYINDFMKHHSQVLLKRNIKVILTCGNLNSDIVRSLPEINKLKKEAFIDINSCLTAEEKEKMLNQYMKVNNIAKSASNESNFKNPIILTDLSVQVTLDEDAIKAIKNEEPWKGFPMCASLFCSERKFLHLGEKYFTNPPRYLFEELKELYKTAKKNSNSIDTVNEYCILVYIMDNSYHQLDLNDPNLCRKLVELYQTFQFKCIPEKPCSNEDQKIAIEKAAHRMNNKYLKLHEGIYKFIHPCMSKAMFLSSDSMVLYLLRNGSLHDITEFVRSIDYTALESELVIKVDENYHHILCESLFRVPTGNMQPLDNDSFSAKNIKEVSVTFCKIVMLVVELTIKGRDPWIYRADTADVFILCGLVSAAMGRYATIRKILLSEFQNRIHTKTFEKLCSKPLDMYENTFFHYLMLFKQMEESDILYVNEYVFDTENVKEYTPLDIAAYLGKVNVLEDLNLKTNCTKKIRDRLKRLAKSGHVKFYNENLESKAIDRIMVNKNNDDGASSEKLQSEDADDEKKEVKDESTKKKILFKRTFSHSKNKRNKTEKHGTNNSELEFIGVLCFDDDMIKVVDFGEKMDYHAIIKLLSK</sequence>
<dbReference type="InterPro" id="IPR027417">
    <property type="entry name" value="P-loop_NTPase"/>
</dbReference>
<dbReference type="AlphaFoldDB" id="A0A6J8CC18"/>
<dbReference type="OrthoDB" id="6136449at2759"/>
<dbReference type="InterPro" id="IPR049050">
    <property type="entry name" value="nSTAND3"/>
</dbReference>
<dbReference type="SUPFAM" id="SSF48726">
    <property type="entry name" value="Immunoglobulin"/>
    <property type="match status" value="1"/>
</dbReference>
<dbReference type="Pfam" id="PF20720">
    <property type="entry name" value="nSTAND3"/>
    <property type="match status" value="1"/>
</dbReference>
<keyword evidence="4" id="KW-1185">Reference proteome</keyword>
<feature type="domain" description="Ig-like" evidence="2">
    <location>
        <begin position="26"/>
        <end position="104"/>
    </location>
</feature>
<evidence type="ECO:0000313" key="4">
    <source>
        <dbReference type="Proteomes" id="UP000507470"/>
    </source>
</evidence>
<evidence type="ECO:0000259" key="2">
    <source>
        <dbReference type="PROSITE" id="PS50835"/>
    </source>
</evidence>
<dbReference type="Gene3D" id="3.40.50.300">
    <property type="entry name" value="P-loop containing nucleotide triphosphate hydrolases"/>
    <property type="match status" value="1"/>
</dbReference>
<dbReference type="InterPro" id="IPR007110">
    <property type="entry name" value="Ig-like_dom"/>
</dbReference>
<protein>
    <recommendedName>
        <fullName evidence="2">Ig-like domain-containing protein</fullName>
    </recommendedName>
</protein>
<evidence type="ECO:0000313" key="3">
    <source>
        <dbReference type="EMBL" id="CAC5392564.1"/>
    </source>
</evidence>
<dbReference type="PROSITE" id="PS50835">
    <property type="entry name" value="IG_LIKE"/>
    <property type="match status" value="1"/>
</dbReference>
<reference evidence="3 4" key="1">
    <citation type="submission" date="2020-06" db="EMBL/GenBank/DDBJ databases">
        <authorList>
            <person name="Li R."/>
            <person name="Bekaert M."/>
        </authorList>
    </citation>
    <scope>NUCLEOTIDE SEQUENCE [LARGE SCALE GENOMIC DNA]</scope>
    <source>
        <strain evidence="4">wild</strain>
    </source>
</reference>
<dbReference type="InterPro" id="IPR036179">
    <property type="entry name" value="Ig-like_dom_sf"/>
</dbReference>
<name>A0A6J8CC18_MYTCO</name>
<dbReference type="Proteomes" id="UP000507470">
    <property type="component" value="Unassembled WGS sequence"/>
</dbReference>
<dbReference type="InterPro" id="IPR003599">
    <property type="entry name" value="Ig_sub"/>
</dbReference>
<accession>A0A6J8CC18</accession>
<dbReference type="EMBL" id="CACVKT020004991">
    <property type="protein sequence ID" value="CAC5392564.1"/>
    <property type="molecule type" value="Genomic_DNA"/>
</dbReference>
<organism evidence="3 4">
    <name type="scientific">Mytilus coruscus</name>
    <name type="common">Sea mussel</name>
    <dbReference type="NCBI Taxonomy" id="42192"/>
    <lineage>
        <taxon>Eukaryota</taxon>
        <taxon>Metazoa</taxon>
        <taxon>Spiralia</taxon>
        <taxon>Lophotrochozoa</taxon>
        <taxon>Mollusca</taxon>
        <taxon>Bivalvia</taxon>
        <taxon>Autobranchia</taxon>
        <taxon>Pteriomorphia</taxon>
        <taxon>Mytilida</taxon>
        <taxon>Mytiloidea</taxon>
        <taxon>Mytilidae</taxon>
        <taxon>Mytilinae</taxon>
        <taxon>Mytilus</taxon>
    </lineage>
</organism>
<feature type="region of interest" description="Disordered" evidence="1">
    <location>
        <begin position="701"/>
        <end position="724"/>
    </location>
</feature>
<gene>
    <name evidence="3" type="ORF">MCOR_27487</name>
</gene>
<dbReference type="SUPFAM" id="SSF52540">
    <property type="entry name" value="P-loop containing nucleoside triphosphate hydrolases"/>
    <property type="match status" value="1"/>
</dbReference>
<dbReference type="Gene3D" id="2.60.40.10">
    <property type="entry name" value="Immunoglobulins"/>
    <property type="match status" value="1"/>
</dbReference>
<proteinExistence type="predicted"/>
<dbReference type="InterPro" id="IPR013783">
    <property type="entry name" value="Ig-like_fold"/>
</dbReference>
<dbReference type="SMART" id="SM00409">
    <property type="entry name" value="IG"/>
    <property type="match status" value="1"/>
</dbReference>
<dbReference type="CDD" id="cd00096">
    <property type="entry name" value="Ig"/>
    <property type="match status" value="1"/>
</dbReference>